<organism evidence="1 2">
    <name type="scientific">Lentzea flaviverrucosa</name>
    <dbReference type="NCBI Taxonomy" id="200379"/>
    <lineage>
        <taxon>Bacteria</taxon>
        <taxon>Bacillati</taxon>
        <taxon>Actinomycetota</taxon>
        <taxon>Actinomycetes</taxon>
        <taxon>Pseudonocardiales</taxon>
        <taxon>Pseudonocardiaceae</taxon>
        <taxon>Lentzea</taxon>
    </lineage>
</organism>
<evidence type="ECO:0000313" key="2">
    <source>
        <dbReference type="Proteomes" id="UP000199028"/>
    </source>
</evidence>
<proteinExistence type="predicted"/>
<dbReference type="PROSITE" id="PS51257">
    <property type="entry name" value="PROKAR_LIPOPROTEIN"/>
    <property type="match status" value="1"/>
</dbReference>
<keyword evidence="2" id="KW-1185">Reference proteome</keyword>
<accession>A0A1H9FB01</accession>
<evidence type="ECO:0000313" key="1">
    <source>
        <dbReference type="EMBL" id="SEQ34488.1"/>
    </source>
</evidence>
<dbReference type="AlphaFoldDB" id="A0A1H9FB01"/>
<gene>
    <name evidence="1" type="ORF">SAMN05216195_102198</name>
</gene>
<reference evidence="2" key="1">
    <citation type="submission" date="2016-10" db="EMBL/GenBank/DDBJ databases">
        <authorList>
            <person name="Varghese N."/>
            <person name="Submissions S."/>
        </authorList>
    </citation>
    <scope>NUCLEOTIDE SEQUENCE [LARGE SCALE GENOMIC DNA]</scope>
    <source>
        <strain evidence="2">CGMCC 4.578</strain>
    </source>
</reference>
<dbReference type="EMBL" id="FOFT01000002">
    <property type="protein sequence ID" value="SEQ34488.1"/>
    <property type="molecule type" value="Genomic_DNA"/>
</dbReference>
<name>A0A1H9FB01_9PSEU</name>
<sequence length="159" mass="16904">MTTQTKPAPLTTAVAACAPAAWDCQMHTYLGSPANVAANLAAVPADIVERRVYMLMVQGTDRAEAHLYERFAFEDNEGTVATWSDHKLGDMVTRLTEVLIGNGGAHCPGEQVKANLEEQHDFQVGAPAPAPKTAAEAFGPILASFSSDKFVQATVMALC</sequence>
<dbReference type="OrthoDB" id="4207080at2"/>
<dbReference type="RefSeq" id="WP_090063815.1">
    <property type="nucleotide sequence ID" value="NZ_FOFT01000002.1"/>
</dbReference>
<dbReference type="Proteomes" id="UP000199028">
    <property type="component" value="Unassembled WGS sequence"/>
</dbReference>
<protein>
    <submittedName>
        <fullName evidence="1">Uncharacterized protein</fullName>
    </submittedName>
</protein>